<organism evidence="1">
    <name type="scientific">Dipodfec virus RodF1_35</name>
    <dbReference type="NCBI Taxonomy" id="2929295"/>
    <lineage>
        <taxon>Viruses</taxon>
        <taxon>Monodnaviria</taxon>
        <taxon>Sangervirae</taxon>
        <taxon>Phixviricota</taxon>
        <taxon>Malgrandaviricetes</taxon>
        <taxon>Petitvirales</taxon>
        <taxon>Microviridae</taxon>
    </lineage>
</organism>
<name>A0A976N357_9VIRU</name>
<sequence>MSALDYLYAGAQAINSAAPAVSQLAAAASGARSAAGAKEVQWENFQQNKELMRLQQQYYQSSVDAANKYNSPSAVASRLRAAGFSPSLAISSGVGGISGSTVPSSSPVSNPGSPAFLPAAAGLPQTSLSDISVNAAQASALNSSARESQTRSDLNTVDLQTRSLINNNVVRIGNTQIEFDQSRIRYTDAQRDAIRNYVANLDASTTELYGRYMNSLADLNLKAEEYRSRVIDNFFKPRHHESSLANDVVSRELSRSNISLNSTQRNLLIEQIATEAQLRIYRMLDLTSTADYKDAQARAAAAQESMYRAFGFSASTQGDLNVLHYNFDKTYMPLERALQAGEVFSRIVNNSVDSFCKVVGTAKGILGSDVIPFH</sequence>
<protein>
    <submittedName>
        <fullName evidence="1">DNA pilot protein</fullName>
    </submittedName>
</protein>
<proteinExistence type="predicted"/>
<dbReference type="EMBL" id="OM869709">
    <property type="protein sequence ID" value="UPW42010.1"/>
    <property type="molecule type" value="Genomic_DNA"/>
</dbReference>
<accession>A0A976N357</accession>
<reference evidence="1" key="1">
    <citation type="submission" date="2022-02" db="EMBL/GenBank/DDBJ databases">
        <title>Towards deciphering the DNA virus diversity associated with rodent species in the families Cricetidae and Heteromyidae.</title>
        <authorList>
            <person name="Lund M."/>
            <person name="Larsen B.B."/>
            <person name="Gryseels S."/>
            <person name="Kraberger S."/>
            <person name="Rowsey D.M."/>
            <person name="Steger L."/>
            <person name="Yule K.M."/>
            <person name="Upham N.S."/>
            <person name="Worobey M."/>
            <person name="Van Doorslaer K."/>
            <person name="Varsani A."/>
        </authorList>
    </citation>
    <scope>NUCLEOTIDE SEQUENCE</scope>
    <source>
        <strain evidence="1">NeonRodF1_35</strain>
    </source>
</reference>
<evidence type="ECO:0000313" key="1">
    <source>
        <dbReference type="EMBL" id="UPW42010.1"/>
    </source>
</evidence>